<dbReference type="EMBL" id="BNDY01000017">
    <property type="protein sequence ID" value="GHI42056.1"/>
    <property type="molecule type" value="Genomic_DNA"/>
</dbReference>
<name>A0ABQ3QXP8_9ACTN</name>
<proteinExistence type="predicted"/>
<evidence type="ECO:0000313" key="1">
    <source>
        <dbReference type="EMBL" id="GHI42056.1"/>
    </source>
</evidence>
<accession>A0ABQ3QXP8</accession>
<dbReference type="Proteomes" id="UP001050808">
    <property type="component" value="Unassembled WGS sequence"/>
</dbReference>
<comment type="caution">
    <text evidence="1">The sequence shown here is derived from an EMBL/GenBank/DDBJ whole genome shotgun (WGS) entry which is preliminary data.</text>
</comment>
<protein>
    <submittedName>
        <fullName evidence="1">Uncharacterized protein</fullName>
    </submittedName>
</protein>
<reference evidence="1" key="1">
    <citation type="submission" date="2024-05" db="EMBL/GenBank/DDBJ databases">
        <title>Whole genome shotgun sequence of Streptomyces violascens NBRC 12920.</title>
        <authorList>
            <person name="Komaki H."/>
            <person name="Tamura T."/>
        </authorList>
    </citation>
    <scope>NUCLEOTIDE SEQUENCE</scope>
    <source>
        <strain evidence="1">NBRC 12920</strain>
    </source>
</reference>
<organism evidence="1 2">
    <name type="scientific">Streptomyces violascens</name>
    <dbReference type="NCBI Taxonomy" id="67381"/>
    <lineage>
        <taxon>Bacteria</taxon>
        <taxon>Bacillati</taxon>
        <taxon>Actinomycetota</taxon>
        <taxon>Actinomycetes</taxon>
        <taxon>Kitasatosporales</taxon>
        <taxon>Streptomycetaceae</taxon>
        <taxon>Streptomyces</taxon>
    </lineage>
</organism>
<sequence>MTSGWPFSAPACALETMHPQRAYSPEQRALISPLNLHHLQPTAVPPLPAQNNKISCNLTESY</sequence>
<keyword evidence="2" id="KW-1185">Reference proteome</keyword>
<gene>
    <name evidence="1" type="ORF">Sviol_64640</name>
</gene>
<evidence type="ECO:0000313" key="2">
    <source>
        <dbReference type="Proteomes" id="UP001050808"/>
    </source>
</evidence>